<protein>
    <submittedName>
        <fullName evidence="3">3-hexulose-6-phosphate synthase</fullName>
    </submittedName>
</protein>
<proteinExistence type="predicted"/>
<dbReference type="InterPro" id="IPR001754">
    <property type="entry name" value="OMPdeCOase_dom"/>
</dbReference>
<dbReference type="PATRIC" id="fig|449659.4.peg.2052"/>
<comment type="caution">
    <text evidence="3">The sequence shown here is derived from an EMBL/GenBank/DDBJ whole genome shotgun (WGS) entry which is preliminary data.</text>
</comment>
<reference evidence="3 4" key="1">
    <citation type="journal article" date="2015" name="Genome Announc.">
        <title>Expanding the biotechnology potential of lactobacilli through comparative genomics of 213 strains and associated genera.</title>
        <authorList>
            <person name="Sun Z."/>
            <person name="Harris H.M."/>
            <person name="McCann A."/>
            <person name="Guo C."/>
            <person name="Argimon S."/>
            <person name="Zhang W."/>
            <person name="Yang X."/>
            <person name="Jeffery I.B."/>
            <person name="Cooney J.C."/>
            <person name="Kagawa T.F."/>
            <person name="Liu W."/>
            <person name="Song Y."/>
            <person name="Salvetti E."/>
            <person name="Wrobel A."/>
            <person name="Rasinkangas P."/>
            <person name="Parkhill J."/>
            <person name="Rea M.C."/>
            <person name="O'Sullivan O."/>
            <person name="Ritari J."/>
            <person name="Douillard F.P."/>
            <person name="Paul Ross R."/>
            <person name="Yang R."/>
            <person name="Briner A.E."/>
            <person name="Felis G.E."/>
            <person name="de Vos W.M."/>
            <person name="Barrangou R."/>
            <person name="Klaenhammer T.R."/>
            <person name="Caufield P.W."/>
            <person name="Cui Y."/>
            <person name="Zhang H."/>
            <person name="O'Toole P.W."/>
        </authorList>
    </citation>
    <scope>NUCLEOTIDE SEQUENCE [LARGE SCALE GENOMIC DNA]</scope>
    <source>
        <strain evidence="3 4">NBRC 103219</strain>
    </source>
</reference>
<evidence type="ECO:0000313" key="4">
    <source>
        <dbReference type="Proteomes" id="UP000051886"/>
    </source>
</evidence>
<dbReference type="GO" id="GO:0004590">
    <property type="term" value="F:orotidine-5'-phosphate decarboxylase activity"/>
    <property type="evidence" value="ECO:0007669"/>
    <property type="project" value="InterPro"/>
</dbReference>
<dbReference type="GO" id="GO:0006207">
    <property type="term" value="P:'de novo' pyrimidine nucleobase biosynthetic process"/>
    <property type="evidence" value="ECO:0007669"/>
    <property type="project" value="InterPro"/>
</dbReference>
<dbReference type="GO" id="GO:0019854">
    <property type="term" value="P:L-ascorbic acid catabolic process"/>
    <property type="evidence" value="ECO:0007669"/>
    <property type="project" value="TreeGrafter"/>
</dbReference>
<dbReference type="OrthoDB" id="43475at2"/>
<dbReference type="Gene3D" id="3.20.20.70">
    <property type="entry name" value="Aldolase class I"/>
    <property type="match status" value="1"/>
</dbReference>
<dbReference type="SUPFAM" id="SSF51366">
    <property type="entry name" value="Ribulose-phoshate binding barrel"/>
    <property type="match status" value="1"/>
</dbReference>
<dbReference type="GO" id="GO:0033982">
    <property type="term" value="F:3-dehydro-L-gulonate-6-phosphate decarboxylase activity"/>
    <property type="evidence" value="ECO:0007669"/>
    <property type="project" value="TreeGrafter"/>
</dbReference>
<name>A0A0R2LR85_9LACO</name>
<dbReference type="PANTHER" id="PTHR35039:SF3">
    <property type="entry name" value="3-KETO-L-GULONATE-6-PHOSPHATE DECARBOXYLASE SGBH-RELATED"/>
    <property type="match status" value="1"/>
</dbReference>
<dbReference type="RefSeq" id="WP_017867963.1">
    <property type="nucleotide sequence ID" value="NZ_BJYB01000019.1"/>
</dbReference>
<dbReference type="AlphaFoldDB" id="A0A0R2LR85"/>
<dbReference type="Proteomes" id="UP000051886">
    <property type="component" value="Unassembled WGS sequence"/>
</dbReference>
<dbReference type="InterPro" id="IPR013785">
    <property type="entry name" value="Aldolase_TIM"/>
</dbReference>
<keyword evidence="1" id="KW-0456">Lyase</keyword>
<dbReference type="PANTHER" id="PTHR35039">
    <property type="entry name" value="3-KETO-L-GULONATE-6-PHOSPHATE DECARBOXYLASE SGBH-RELATED"/>
    <property type="match status" value="1"/>
</dbReference>
<accession>A0A0R2LR85</accession>
<dbReference type="Pfam" id="PF00215">
    <property type="entry name" value="OMPdecase"/>
    <property type="match status" value="1"/>
</dbReference>
<dbReference type="STRING" id="449659.IV66_GL002000"/>
<organism evidence="3 4">
    <name type="scientific">Ligilactobacillus pobuzihii</name>
    <dbReference type="NCBI Taxonomy" id="449659"/>
    <lineage>
        <taxon>Bacteria</taxon>
        <taxon>Bacillati</taxon>
        <taxon>Bacillota</taxon>
        <taxon>Bacilli</taxon>
        <taxon>Lactobacillales</taxon>
        <taxon>Lactobacillaceae</taxon>
        <taxon>Ligilactobacillus</taxon>
    </lineage>
</organism>
<dbReference type="SMART" id="SM00934">
    <property type="entry name" value="OMPdecase"/>
    <property type="match status" value="1"/>
</dbReference>
<evidence type="ECO:0000256" key="1">
    <source>
        <dbReference type="ARBA" id="ARBA00023239"/>
    </source>
</evidence>
<sequence>MKLQAAIDRVSLKQATQIAHQLDGIVDIIELGTSIIKDYGLETLKAQDFKLTKSELLLDLKTNDEGKYEFERGYQTSADILTVMGGSDESTIQQTYAVAQAKNKKMLIDLIETSDKKINQLTDYYQNAIFGLHHSKDSTEAYDAVASIEQFVKKHPTIKNIAVAGGIDLDQAQKIAQQGLANTIIVGGKIVGATDPVKAAQKFMEVIK</sequence>
<dbReference type="InterPro" id="IPR011060">
    <property type="entry name" value="RibuloseP-bd_barrel"/>
</dbReference>
<evidence type="ECO:0000259" key="2">
    <source>
        <dbReference type="SMART" id="SM00934"/>
    </source>
</evidence>
<feature type="domain" description="Orotidine 5'-phosphate decarboxylase" evidence="2">
    <location>
        <begin position="2"/>
        <end position="203"/>
    </location>
</feature>
<dbReference type="EMBL" id="JQCN01000006">
    <property type="protein sequence ID" value="KRO01677.1"/>
    <property type="molecule type" value="Genomic_DNA"/>
</dbReference>
<evidence type="ECO:0000313" key="3">
    <source>
        <dbReference type="EMBL" id="KRO01677.1"/>
    </source>
</evidence>
<gene>
    <name evidence="3" type="ORF">IV66_GL002000</name>
</gene>
<keyword evidence="4" id="KW-1185">Reference proteome</keyword>